<name>A0ABP0SUQ7_9DINO</name>
<dbReference type="EC" id="4.1.3.1" evidence="2"/>
<dbReference type="InterPro" id="IPR014720">
    <property type="entry name" value="dsRBD_dom"/>
</dbReference>
<gene>
    <name evidence="12" type="ORF">CCMP2556_LOCUS53599</name>
</gene>
<dbReference type="InterPro" id="IPR006254">
    <property type="entry name" value="Isocitrate_lyase"/>
</dbReference>
<evidence type="ECO:0000256" key="6">
    <source>
        <dbReference type="ARBA" id="ARBA00048432"/>
    </source>
</evidence>
<dbReference type="Gene3D" id="3.40.50.300">
    <property type="entry name" value="P-loop containing nucleotide triphosphate hydrolases"/>
    <property type="match status" value="2"/>
</dbReference>
<keyword evidence="5" id="KW-0456">Lyase</keyword>
<feature type="region of interest" description="Disordered" evidence="9">
    <location>
        <begin position="268"/>
        <end position="339"/>
    </location>
</feature>
<evidence type="ECO:0000256" key="5">
    <source>
        <dbReference type="ARBA" id="ARBA00023239"/>
    </source>
</evidence>
<dbReference type="PANTHER" id="PTHR21631:SF3">
    <property type="entry name" value="BIFUNCTIONAL GLYOXYLATE CYCLE PROTEIN"/>
    <property type="match status" value="1"/>
</dbReference>
<dbReference type="InterPro" id="IPR014001">
    <property type="entry name" value="Helicase_ATP-bd"/>
</dbReference>
<evidence type="ECO:0000259" key="11">
    <source>
        <dbReference type="PROSITE" id="PS51192"/>
    </source>
</evidence>
<dbReference type="Proteomes" id="UP001642484">
    <property type="component" value="Unassembled WGS sequence"/>
</dbReference>
<comment type="caution">
    <text evidence="12">The sequence shown here is derived from an EMBL/GenBank/DDBJ whole genome shotgun (WGS) entry which is preliminary data.</text>
</comment>
<evidence type="ECO:0000313" key="13">
    <source>
        <dbReference type="Proteomes" id="UP001642484"/>
    </source>
</evidence>
<feature type="compositionally biased region" description="Acidic residues" evidence="9">
    <location>
        <begin position="275"/>
        <end position="291"/>
    </location>
</feature>
<feature type="coiled-coil region" evidence="8">
    <location>
        <begin position="676"/>
        <end position="707"/>
    </location>
</feature>
<dbReference type="EMBL" id="CAXAMN010028250">
    <property type="protein sequence ID" value="CAK9115864.1"/>
    <property type="molecule type" value="Genomic_DNA"/>
</dbReference>
<keyword evidence="13" id="KW-1185">Reference proteome</keyword>
<comment type="catalytic activity">
    <reaction evidence="6">
        <text>ATP + H2O = ADP + phosphate + H(+)</text>
        <dbReference type="Rhea" id="RHEA:13065"/>
        <dbReference type="ChEBI" id="CHEBI:15377"/>
        <dbReference type="ChEBI" id="CHEBI:15378"/>
        <dbReference type="ChEBI" id="CHEBI:30616"/>
        <dbReference type="ChEBI" id="CHEBI:43474"/>
        <dbReference type="ChEBI" id="CHEBI:456216"/>
        <dbReference type="EC" id="3.6.4.12"/>
    </reaction>
    <physiologicalReaction direction="left-to-right" evidence="6">
        <dbReference type="Rhea" id="RHEA:13066"/>
    </physiologicalReaction>
</comment>
<sequence length="1822" mass="200856">MKFLRPSLATNVNVGAQGAVRHVAGPAAEDAIARLRAERLNELDLVTLVRALIRCMVACWRSLNAGFCGSAPLEVEEKLALTVTEIPYEVLQIFQMPYVGDEQRHGTLMSHLVLTVNYQPLLDDLVREAQKLAELVTDQVTLETLRKPRAKARRRLSERLDAHSVHWRHRHPGAVRRRGGGAQRLLGLLRAPHGASVAPVGVLVDMCGGLPVPWDVSGGELTVERAVSGTRKQEKCEIFGDAVKMEVLDHFYRPEVAEELVGLLHRSDGVGEGEVTPEDLPLSDEDPEDMLGLEPGALPSGGKWDLREAGQRGGQTGRKGLDGGSAGMMTGDVSGNVDHWDGLAGRDSLGRPISRRARGGEAARAAEGAQLDRLVLKLEDAAVSGGLEMRAVSSNEDADFQARVKVMKEFMSSERFKHTTRPYKVEDVVKLQGTFPMYFNGAKVSEKLYKMLREHQAKGTCSHTFGALDTVQVTQMAKYLTSVYVSGWQCSSTASTSNEPGPDVADYPYDTVPNKENVLYLYAIQRVQLTPAVKEDVKLLTGGQQVVDIEWRVQNRTVRGSGQARSKKAARRDAARQLLQKLPVSEEAALQMRKQMLSGLRYKLSAEVLEDRPGEPGESGSVHSVTWRVPRPQNRPPLELTAEGRGATAAEAQADALEHLYVQAAAQPALQQSVHVAKAERREVQQQQLLEEAAQQRQQQLDAAQSQLSDAAAGELVVRHNLVVLRRRVKVKDEVLAHEAGYHCVLRWFWDDPSGEAREARVSALGGKKRIAKAEAMRRMLQEQGFEALEVSALNEAAGVRALAKDSGPAAASSACDFMSRWPPSYWSLVLLDVWRQSLALRDTKALEVLGRAVRELPREGLGPRLWESLLDAPAHVACGATAAEALRALQGTRLDAAQFPSAAHRDYFQHFRLLMAMERVGANQAMVEELRTQAEAPYLRMRQQHFVLPYLTLVPPRDWDGSLLSSLRQGDVVYLRSDERDHLAVVTTIVKEGKPKLTVRCHTLSMDDVDEEWFDVYGLESEVTAFRCISALWASAQPRLSADEGRAAPQALGREMSQIIVEAFGAPGARHLESARRALAKRPVEQLEQSVELVQKAALATGQRLSQAQLNSVMASLQQRLTLIQGPPGTGKTTAAAAVVMGWRSSGQRILCAADSNVAADQLHRALRKWGIKSYRFAPAEMRKAASIYDKMMMAQDALGSFQIVVTTCASAGHDLVKGEHFQRVIIDESTQSIEPSTLLPIINGCSHLVLIGDHRQLPPTVISDDARRGGLERSLFARLVEAPQGTGGAALVEPLLLNEQRRMHPSIAEFPNQHFYQGRVRDEVPARPPIRQLQFPQKDALRVMLIDCGMDEERCGTSWRNAGEAEAIRRVLQHLRPNSTQGEIAVLTPYVQQKELLKSVLADAKLQVPVSTVDGYQGAEAELILFSLVRGNSSGRLGFVRDLRRANVALTRARSGLLVFGARETLRQEEDQHLGHQLRGHQHAILVPCSSWAWVVQGDQKPGTKKCGHMGGKVLVSTQEHIQRLIAIRLQADVLNSPLVLVARTDAEAATMIDSNIDPVDHPHIKGVTVKGVEPLYEAMRKGTDKDWEERSGCMTFPDAVAKALKAKGQDPAKWLQDARKMSLDQMRKAAAGMGCDIFFDWDSARSVEGYFRIKGSTEFCIERAIAFAPYADSIWMETGKPILAQATQFAKEVRAAVPHQMLAYNLSPSFNWDSAGMTDGQMESFIWDLAKLGFCWQFITLAGFHCDALNIDLFAKEYSKRGAAAYVQMIQREERKHKVETLTHQKWSGSEIVDEMGNIVSGGLSSTGIMSAGVTEKQF</sequence>
<evidence type="ECO:0000256" key="3">
    <source>
        <dbReference type="ARBA" id="ARBA00022435"/>
    </source>
</evidence>
<feature type="region of interest" description="Disordered" evidence="9">
    <location>
        <begin position="611"/>
        <end position="638"/>
    </location>
</feature>
<comment type="pathway">
    <text evidence="1">Carbohydrate metabolism; glyoxylate cycle; (S)-malate from isocitrate: step 1/2.</text>
</comment>
<dbReference type="SMART" id="SM00487">
    <property type="entry name" value="DEXDc"/>
    <property type="match status" value="1"/>
</dbReference>
<reference evidence="12 13" key="1">
    <citation type="submission" date="2024-02" db="EMBL/GenBank/DDBJ databases">
        <authorList>
            <person name="Chen Y."/>
            <person name="Shah S."/>
            <person name="Dougan E. K."/>
            <person name="Thang M."/>
            <person name="Chan C."/>
        </authorList>
    </citation>
    <scope>NUCLEOTIDE SEQUENCE [LARGE SCALE GENOMIC DNA]</scope>
</reference>
<feature type="domain" description="Helicase ATP-binding" evidence="11">
    <location>
        <begin position="1114"/>
        <end position="1241"/>
    </location>
</feature>
<keyword evidence="3" id="KW-0329">Glyoxylate bypass</keyword>
<keyword evidence="4" id="KW-0816">Tricarboxylic acid cycle</keyword>
<dbReference type="PROSITE" id="PS50137">
    <property type="entry name" value="DS_RBD"/>
    <property type="match status" value="1"/>
</dbReference>
<evidence type="ECO:0000313" key="12">
    <source>
        <dbReference type="EMBL" id="CAK9115864.1"/>
    </source>
</evidence>
<evidence type="ECO:0000256" key="9">
    <source>
        <dbReference type="SAM" id="MobiDB-lite"/>
    </source>
</evidence>
<dbReference type="CDD" id="cd18808">
    <property type="entry name" value="SF1_C_Upf1"/>
    <property type="match status" value="1"/>
</dbReference>
<dbReference type="InterPro" id="IPR047187">
    <property type="entry name" value="SF1_C_Upf1"/>
</dbReference>
<dbReference type="InterPro" id="IPR027417">
    <property type="entry name" value="P-loop_NTPase"/>
</dbReference>
<accession>A0ABP0SUQ7</accession>
<evidence type="ECO:0000256" key="4">
    <source>
        <dbReference type="ARBA" id="ARBA00022532"/>
    </source>
</evidence>
<dbReference type="InterPro" id="IPR040442">
    <property type="entry name" value="Pyrv_kinase-like_dom_sf"/>
</dbReference>
<protein>
    <recommendedName>
        <fullName evidence="2">isocitrate lyase</fullName>
        <ecNumber evidence="2">4.1.3.1</ecNumber>
    </recommendedName>
</protein>
<keyword evidence="7" id="KW-0694">RNA-binding</keyword>
<evidence type="ECO:0000256" key="8">
    <source>
        <dbReference type="SAM" id="Coils"/>
    </source>
</evidence>
<dbReference type="InterPro" id="IPR015813">
    <property type="entry name" value="Pyrv/PenolPyrv_kinase-like_dom"/>
</dbReference>
<feature type="compositionally biased region" description="Gly residues" evidence="9">
    <location>
        <begin position="311"/>
        <end position="326"/>
    </location>
</feature>
<evidence type="ECO:0000256" key="2">
    <source>
        <dbReference type="ARBA" id="ARBA00012909"/>
    </source>
</evidence>
<dbReference type="Pfam" id="PF13087">
    <property type="entry name" value="AAA_12"/>
    <property type="match status" value="1"/>
</dbReference>
<organism evidence="12 13">
    <name type="scientific">Durusdinium trenchii</name>
    <dbReference type="NCBI Taxonomy" id="1381693"/>
    <lineage>
        <taxon>Eukaryota</taxon>
        <taxon>Sar</taxon>
        <taxon>Alveolata</taxon>
        <taxon>Dinophyceae</taxon>
        <taxon>Suessiales</taxon>
        <taxon>Symbiodiniaceae</taxon>
        <taxon>Durusdinium</taxon>
    </lineage>
</organism>
<dbReference type="Pfam" id="PF13086">
    <property type="entry name" value="AAA_11"/>
    <property type="match status" value="2"/>
</dbReference>
<evidence type="ECO:0000259" key="10">
    <source>
        <dbReference type="PROSITE" id="PS50137"/>
    </source>
</evidence>
<dbReference type="InterPro" id="IPR018523">
    <property type="entry name" value="Isocitrate_lyase_ph_CS"/>
</dbReference>
<dbReference type="PANTHER" id="PTHR21631">
    <property type="entry name" value="ISOCITRATE LYASE/MALATE SYNTHASE"/>
    <property type="match status" value="1"/>
</dbReference>
<dbReference type="SUPFAM" id="SSF52540">
    <property type="entry name" value="P-loop containing nucleoside triphosphate hydrolases"/>
    <property type="match status" value="1"/>
</dbReference>
<dbReference type="PROSITE" id="PS51192">
    <property type="entry name" value="HELICASE_ATP_BIND_1"/>
    <property type="match status" value="1"/>
</dbReference>
<dbReference type="SUPFAM" id="SSF51621">
    <property type="entry name" value="Phosphoenolpyruvate/pyruvate domain"/>
    <property type="match status" value="2"/>
</dbReference>
<dbReference type="Gene3D" id="3.20.20.60">
    <property type="entry name" value="Phosphoenolpyruvate-binding domains"/>
    <property type="match status" value="2"/>
</dbReference>
<evidence type="ECO:0000256" key="7">
    <source>
        <dbReference type="PROSITE-ProRule" id="PRU00266"/>
    </source>
</evidence>
<dbReference type="InterPro" id="IPR041679">
    <property type="entry name" value="DNA2/NAM7-like_C"/>
</dbReference>
<dbReference type="Pfam" id="PF00463">
    <property type="entry name" value="ICL"/>
    <property type="match status" value="2"/>
</dbReference>
<feature type="domain" description="DRBM" evidence="10">
    <location>
        <begin position="552"/>
        <end position="584"/>
    </location>
</feature>
<dbReference type="Gene3D" id="1.10.10.850">
    <property type="match status" value="1"/>
</dbReference>
<evidence type="ECO:0000256" key="1">
    <source>
        <dbReference type="ARBA" id="ARBA00004793"/>
    </source>
</evidence>
<keyword evidence="8" id="KW-0175">Coiled coil</keyword>
<proteinExistence type="predicted"/>
<dbReference type="InterPro" id="IPR041677">
    <property type="entry name" value="DNA2/NAM7_AAA_11"/>
</dbReference>
<dbReference type="PROSITE" id="PS00161">
    <property type="entry name" value="ISOCITRATE_LYASE"/>
    <property type="match status" value="1"/>
</dbReference>
<feature type="region of interest" description="Disordered" evidence="9">
    <location>
        <begin position="345"/>
        <end position="364"/>
    </location>
</feature>
<dbReference type="NCBIfam" id="TIGR01346">
    <property type="entry name" value="isocit_lyase"/>
    <property type="match status" value="1"/>
</dbReference>